<dbReference type="Proteomes" id="UP000218690">
    <property type="component" value="Unassembled WGS sequence"/>
</dbReference>
<dbReference type="CDD" id="cd00093">
    <property type="entry name" value="HTH_XRE"/>
    <property type="match status" value="1"/>
</dbReference>
<dbReference type="InterPro" id="IPR001387">
    <property type="entry name" value="Cro/C1-type_HTH"/>
</dbReference>
<evidence type="ECO:0000313" key="2">
    <source>
        <dbReference type="EMBL" id="PCC83295.1"/>
    </source>
</evidence>
<comment type="caution">
    <text evidence="2">The sequence shown here is derived from an EMBL/GenBank/DDBJ whole genome shotgun (WGS) entry which is preliminary data.</text>
</comment>
<evidence type="ECO:0000313" key="3">
    <source>
        <dbReference type="Proteomes" id="UP000218690"/>
    </source>
</evidence>
<dbReference type="InterPro" id="IPR010982">
    <property type="entry name" value="Lambda_DNA-bd_dom_sf"/>
</dbReference>
<reference evidence="2 3" key="1">
    <citation type="submission" date="2017-09" db="EMBL/GenBank/DDBJ databases">
        <title>Draft Genome Sequence of Corynebacterium accolens AH4003.</title>
        <authorList>
            <person name="Chen Y."/>
            <person name="Oosthuysen W.F."/>
            <person name="Kelley S."/>
            <person name="Horswill A."/>
        </authorList>
    </citation>
    <scope>NUCLEOTIDE SEQUENCE [LARGE SCALE GENOMIC DNA]</scope>
    <source>
        <strain evidence="2 3">AH4003</strain>
    </source>
</reference>
<evidence type="ECO:0000259" key="1">
    <source>
        <dbReference type="PROSITE" id="PS50943"/>
    </source>
</evidence>
<name>A0A2A4AHQ4_9CORY</name>
<dbReference type="EMBL" id="NWBP01000014">
    <property type="protein sequence ID" value="PCC83295.1"/>
    <property type="molecule type" value="Genomic_DNA"/>
</dbReference>
<feature type="domain" description="HTH cro/C1-type" evidence="1">
    <location>
        <begin position="27"/>
        <end position="57"/>
    </location>
</feature>
<dbReference type="GO" id="GO:0003677">
    <property type="term" value="F:DNA binding"/>
    <property type="evidence" value="ECO:0007669"/>
    <property type="project" value="InterPro"/>
</dbReference>
<dbReference type="PROSITE" id="PS50943">
    <property type="entry name" value="HTH_CROC1"/>
    <property type="match status" value="1"/>
</dbReference>
<gene>
    <name evidence="2" type="ORF">COM45_04240</name>
</gene>
<organism evidence="2 3">
    <name type="scientific">Corynebacterium accolens</name>
    <dbReference type="NCBI Taxonomy" id="38284"/>
    <lineage>
        <taxon>Bacteria</taxon>
        <taxon>Bacillati</taxon>
        <taxon>Actinomycetota</taxon>
        <taxon>Actinomycetes</taxon>
        <taxon>Mycobacteriales</taxon>
        <taxon>Corynebacteriaceae</taxon>
        <taxon>Corynebacterium</taxon>
    </lineage>
</organism>
<proteinExistence type="predicted"/>
<sequence>MAKLTIKPKDALPGDLIGSQMDLIEQLVEFRKLRGMTQSEVASCMGVDRSVVTKFESLVGLGKKNHTMKMIRAYANSVEAYVAHVVVDGRVQHGRAPYAELKEEIARRIPALANANEAHEQFSEAGRGQLGTDFVFAAPVASVETGVLQQMDYTMEGTLV</sequence>
<dbReference type="SUPFAM" id="SSF47413">
    <property type="entry name" value="lambda repressor-like DNA-binding domains"/>
    <property type="match status" value="1"/>
</dbReference>
<protein>
    <recommendedName>
        <fullName evidence="1">HTH cro/C1-type domain-containing protein</fullName>
    </recommendedName>
</protein>
<accession>A0A2A4AHQ4</accession>
<dbReference type="AlphaFoldDB" id="A0A2A4AHQ4"/>
<dbReference type="Gene3D" id="1.10.260.40">
    <property type="entry name" value="lambda repressor-like DNA-binding domains"/>
    <property type="match status" value="1"/>
</dbReference>